<dbReference type="KEGG" id="gce:KYE46_15330"/>
<evidence type="ECO:0000256" key="7">
    <source>
        <dbReference type="ARBA" id="ARBA00047481"/>
    </source>
</evidence>
<evidence type="ECO:0000256" key="1">
    <source>
        <dbReference type="ARBA" id="ARBA00001933"/>
    </source>
</evidence>
<dbReference type="PANTHER" id="PTHR43643">
    <property type="entry name" value="HISTIDINOL-PHOSPHATE AMINOTRANSFERASE 2"/>
    <property type="match status" value="1"/>
</dbReference>
<proteinExistence type="inferred from homology"/>
<dbReference type="UniPathway" id="UPA00031">
    <property type="reaction ID" value="UER00012"/>
</dbReference>
<keyword evidence="11" id="KW-1185">Reference proteome</keyword>
<evidence type="ECO:0000259" key="9">
    <source>
        <dbReference type="Pfam" id="PF00155"/>
    </source>
</evidence>
<evidence type="ECO:0000256" key="3">
    <source>
        <dbReference type="ARBA" id="ARBA00007970"/>
    </source>
</evidence>
<name>A0A8F6YA72_9RHOB</name>
<dbReference type="AlphaFoldDB" id="A0A8F6YA72"/>
<dbReference type="EMBL" id="CP079194">
    <property type="protein sequence ID" value="QXT39278.1"/>
    <property type="molecule type" value="Genomic_DNA"/>
</dbReference>
<keyword evidence="4 8" id="KW-0032">Aminotransferase</keyword>
<comment type="catalytic activity">
    <reaction evidence="7 8">
        <text>L-histidinol phosphate + 2-oxoglutarate = 3-(imidazol-4-yl)-2-oxopropyl phosphate + L-glutamate</text>
        <dbReference type="Rhea" id="RHEA:23744"/>
        <dbReference type="ChEBI" id="CHEBI:16810"/>
        <dbReference type="ChEBI" id="CHEBI:29985"/>
        <dbReference type="ChEBI" id="CHEBI:57766"/>
        <dbReference type="ChEBI" id="CHEBI:57980"/>
        <dbReference type="EC" id="2.6.1.9"/>
    </reaction>
</comment>
<feature type="domain" description="Aminotransferase class I/classII large" evidence="9">
    <location>
        <begin position="35"/>
        <end position="356"/>
    </location>
</feature>
<reference evidence="10 11" key="1">
    <citation type="submission" date="2021-07" db="EMBL/GenBank/DDBJ databases">
        <title>A novel Jannaschia species isolated from marine dinoflagellate Ceratoperidinium margalefii.</title>
        <authorList>
            <person name="Jiang Y."/>
            <person name="Li Z."/>
        </authorList>
    </citation>
    <scope>NUCLEOTIDE SEQUENCE [LARGE SCALE GENOMIC DNA]</scope>
    <source>
        <strain evidence="10 11">J12C1-MA-4</strain>
    </source>
</reference>
<dbReference type="InterPro" id="IPR004839">
    <property type="entry name" value="Aminotransferase_I/II_large"/>
</dbReference>
<dbReference type="Pfam" id="PF00155">
    <property type="entry name" value="Aminotran_1_2"/>
    <property type="match status" value="1"/>
</dbReference>
<dbReference type="CDD" id="cd00609">
    <property type="entry name" value="AAT_like"/>
    <property type="match status" value="1"/>
</dbReference>
<evidence type="ECO:0000313" key="11">
    <source>
        <dbReference type="Proteomes" id="UP000825009"/>
    </source>
</evidence>
<keyword evidence="8" id="KW-0368">Histidine biosynthesis</keyword>
<evidence type="ECO:0000256" key="2">
    <source>
        <dbReference type="ARBA" id="ARBA00005011"/>
    </source>
</evidence>
<evidence type="ECO:0000256" key="4">
    <source>
        <dbReference type="ARBA" id="ARBA00022576"/>
    </source>
</evidence>
<sequence>MTAPLPGPIRPQPGILDIALYQGGASKIEGHAAPLKLSSNENPFGPSPAAVTAMAEAAAGAHRYPSTDHAGLRAAIAEIYGLDADNIICGVGSDEVIHFLCQAYAGPGDEVLYTEHGFGMYPIAARAAGATPVVVAEAERRVDVDALIAGITPATRLIFIANPANPCATMIDSGEITRLADALPDQCLLILDGAYVEFAEGYDGGKSLVEARDNVVMTRTFSKVYGLGGLRVGYGYGPRHVIDTLNRIRGPFNLSAMALAGAEAAVRDVDWVAECLRVNAEERARLAGGLRQLGIACDDSQANFVLARFKDEAAADAADAHLKSDGIIVRAPKSYGLPDCLRITVGRPEDNSRVLASLTAMVAA</sequence>
<evidence type="ECO:0000313" key="10">
    <source>
        <dbReference type="EMBL" id="QXT39278.1"/>
    </source>
</evidence>
<keyword evidence="5 8" id="KW-0808">Transferase</keyword>
<feature type="modified residue" description="N6-(pyridoxal phosphate)lysine" evidence="8">
    <location>
        <position position="223"/>
    </location>
</feature>
<gene>
    <name evidence="8 10" type="primary">hisC</name>
    <name evidence="10" type="ORF">KYE46_15330</name>
</gene>
<dbReference type="InterPro" id="IPR050106">
    <property type="entry name" value="HistidinolP_aminotransfase"/>
</dbReference>
<comment type="subunit">
    <text evidence="8">Homodimer.</text>
</comment>
<comment type="pathway">
    <text evidence="2 8">Amino-acid biosynthesis; L-histidine biosynthesis; L-histidine from 5-phospho-alpha-D-ribose 1-diphosphate: step 7/9.</text>
</comment>
<dbReference type="NCBIfam" id="TIGR01141">
    <property type="entry name" value="hisC"/>
    <property type="match status" value="1"/>
</dbReference>
<accession>A0A8F6YA72</accession>
<comment type="similarity">
    <text evidence="3 8">Belongs to the class-II pyridoxal-phosphate-dependent aminotransferase family. Histidinol-phosphate aminotransferase subfamily.</text>
</comment>
<protein>
    <recommendedName>
        <fullName evidence="8">Histidinol-phosphate aminotransferase</fullName>
        <ecNumber evidence="8">2.6.1.9</ecNumber>
    </recommendedName>
    <alternativeName>
        <fullName evidence="8">Imidazole acetol-phosphate transaminase</fullName>
    </alternativeName>
</protein>
<dbReference type="Proteomes" id="UP000825009">
    <property type="component" value="Chromosome"/>
</dbReference>
<dbReference type="RefSeq" id="WP_219001747.1">
    <property type="nucleotide sequence ID" value="NZ_CP079194.1"/>
</dbReference>
<dbReference type="GO" id="GO:0000105">
    <property type="term" value="P:L-histidine biosynthetic process"/>
    <property type="evidence" value="ECO:0007669"/>
    <property type="project" value="UniProtKB-UniRule"/>
</dbReference>
<keyword evidence="8" id="KW-0028">Amino-acid biosynthesis</keyword>
<organism evidence="10 11">
    <name type="scientific">Gymnodinialimonas ceratoperidinii</name>
    <dbReference type="NCBI Taxonomy" id="2856823"/>
    <lineage>
        <taxon>Bacteria</taxon>
        <taxon>Pseudomonadati</taxon>
        <taxon>Pseudomonadota</taxon>
        <taxon>Alphaproteobacteria</taxon>
        <taxon>Rhodobacterales</taxon>
        <taxon>Paracoccaceae</taxon>
        <taxon>Gymnodinialimonas</taxon>
    </lineage>
</organism>
<keyword evidence="6 8" id="KW-0663">Pyridoxal phosphate</keyword>
<dbReference type="PANTHER" id="PTHR43643:SF3">
    <property type="entry name" value="HISTIDINOL-PHOSPHATE AMINOTRANSFERASE"/>
    <property type="match status" value="1"/>
</dbReference>
<dbReference type="EC" id="2.6.1.9" evidence="8"/>
<dbReference type="GO" id="GO:0030170">
    <property type="term" value="F:pyridoxal phosphate binding"/>
    <property type="evidence" value="ECO:0007669"/>
    <property type="project" value="InterPro"/>
</dbReference>
<evidence type="ECO:0000256" key="6">
    <source>
        <dbReference type="ARBA" id="ARBA00022898"/>
    </source>
</evidence>
<evidence type="ECO:0000256" key="8">
    <source>
        <dbReference type="HAMAP-Rule" id="MF_01023"/>
    </source>
</evidence>
<evidence type="ECO:0000256" key="5">
    <source>
        <dbReference type="ARBA" id="ARBA00022679"/>
    </source>
</evidence>
<dbReference type="GO" id="GO:0004400">
    <property type="term" value="F:histidinol-phosphate transaminase activity"/>
    <property type="evidence" value="ECO:0007669"/>
    <property type="project" value="UniProtKB-UniRule"/>
</dbReference>
<comment type="cofactor">
    <cofactor evidence="1 8">
        <name>pyridoxal 5'-phosphate</name>
        <dbReference type="ChEBI" id="CHEBI:597326"/>
    </cofactor>
</comment>
<dbReference type="InterPro" id="IPR005861">
    <property type="entry name" value="HisP_aminotrans"/>
</dbReference>
<dbReference type="HAMAP" id="MF_01023">
    <property type="entry name" value="HisC_aminotrans_2"/>
    <property type="match status" value="1"/>
</dbReference>